<reference evidence="2 3" key="1">
    <citation type="submission" date="2017-01" db="EMBL/GenBank/DDBJ databases">
        <authorList>
            <person name="Mah S.A."/>
            <person name="Swanson W.J."/>
            <person name="Moy G.W."/>
            <person name="Vacquier V.D."/>
        </authorList>
    </citation>
    <scope>NUCLEOTIDE SEQUENCE [LARGE SCALE GENOMIC DNA]</scope>
    <source>
        <strain evidence="2 3">DSM 18014</strain>
    </source>
</reference>
<dbReference type="GO" id="GO:0043565">
    <property type="term" value="F:sequence-specific DNA binding"/>
    <property type="evidence" value="ECO:0007669"/>
    <property type="project" value="InterPro"/>
</dbReference>
<evidence type="ECO:0000313" key="4">
    <source>
        <dbReference type="Proteomes" id="UP001380186"/>
    </source>
</evidence>
<gene>
    <name evidence="1" type="ORF">CRDW_26900</name>
    <name evidence="2" type="ORF">SAMN05421785_103198</name>
</gene>
<dbReference type="InterPro" id="IPR010921">
    <property type="entry name" value="Trp_repressor/repl_initiator"/>
</dbReference>
<sequence length="108" mass="13062">MEKLKPDYKKIYLDIIEKKFPNKKSDCSYFFRKKIISALDVIQLNQKIFNSNNSLEVNENQLHKSYDIETVFEILNYQKKNKLNNTQLAHHFNLSRNTITKWKKTFFI</sequence>
<accession>A0A1N7MG26</accession>
<dbReference type="AlphaFoldDB" id="A0A1N7MG26"/>
<dbReference type="OrthoDB" id="1260127at2"/>
<evidence type="ECO:0000313" key="3">
    <source>
        <dbReference type="Proteomes" id="UP000185781"/>
    </source>
</evidence>
<organism evidence="2 3">
    <name type="scientific">Chryseobacterium gambrini</name>
    <dbReference type="NCBI Taxonomy" id="373672"/>
    <lineage>
        <taxon>Bacteria</taxon>
        <taxon>Pseudomonadati</taxon>
        <taxon>Bacteroidota</taxon>
        <taxon>Flavobacteriia</taxon>
        <taxon>Flavobacteriales</taxon>
        <taxon>Weeksellaceae</taxon>
        <taxon>Chryseobacterium group</taxon>
        <taxon>Chryseobacterium</taxon>
    </lineage>
</organism>
<evidence type="ECO:0000313" key="1">
    <source>
        <dbReference type="EMBL" id="BEV05316.1"/>
    </source>
</evidence>
<keyword evidence="4" id="KW-1185">Reference proteome</keyword>
<protein>
    <submittedName>
        <fullName evidence="1">Transposase</fullName>
    </submittedName>
</protein>
<dbReference type="EMBL" id="FTOV01000003">
    <property type="protein sequence ID" value="SIS85074.1"/>
    <property type="molecule type" value="Genomic_DNA"/>
</dbReference>
<dbReference type="SUPFAM" id="SSF48295">
    <property type="entry name" value="TrpR-like"/>
    <property type="match status" value="1"/>
</dbReference>
<dbReference type="STRING" id="373672.SAMN05421785_103198"/>
<reference evidence="1 4" key="2">
    <citation type="journal article" date="2020" name="Microbes Environ.">
        <title>Synthetic bacterial community of duckweed: a simple and stable system to study plant-microbe interactions.</title>
        <authorList>
            <person name="Ishizawa H."/>
            <person name="Tada M."/>
            <person name="Kuroda M."/>
            <person name="Inoue D."/>
            <person name="Futamata H."/>
            <person name="Ike M."/>
        </authorList>
    </citation>
    <scope>NUCLEOTIDE SEQUENCE [LARGE SCALE GENOMIC DNA]</scope>
    <source>
        <strain evidence="1 4">DW100</strain>
    </source>
</reference>
<reference evidence="1" key="3">
    <citation type="submission" date="2023-12" db="EMBL/GenBank/DDBJ databases">
        <title>Complete genome sequences of six duckweed-associated bacterial strains for studying community assembly in synthetic plant microbiome.</title>
        <authorList>
            <person name="Ishizawa H."/>
            <person name="Tada M."/>
            <person name="Tashiro Y."/>
            <person name="Kuroda M."/>
            <person name="Inoue D."/>
            <person name="Dohra H."/>
            <person name="Futamata H."/>
            <person name="Ike M."/>
        </authorList>
    </citation>
    <scope>NUCLEOTIDE SEQUENCE</scope>
    <source>
        <strain evidence="1">DW100</strain>
    </source>
</reference>
<dbReference type="Proteomes" id="UP001380186">
    <property type="component" value="Chromosome"/>
</dbReference>
<dbReference type="RefSeq" id="WP_076391302.1">
    <property type="nucleotide sequence ID" value="NZ_AP029022.1"/>
</dbReference>
<dbReference type="EMBL" id="AP029022">
    <property type="protein sequence ID" value="BEV05316.1"/>
    <property type="molecule type" value="Genomic_DNA"/>
</dbReference>
<proteinExistence type="predicted"/>
<evidence type="ECO:0000313" key="2">
    <source>
        <dbReference type="EMBL" id="SIS85074.1"/>
    </source>
</evidence>
<dbReference type="Proteomes" id="UP000185781">
    <property type="component" value="Unassembled WGS sequence"/>
</dbReference>
<dbReference type="Gene3D" id="1.10.10.60">
    <property type="entry name" value="Homeodomain-like"/>
    <property type="match status" value="1"/>
</dbReference>
<name>A0A1N7MG26_9FLAO</name>